<evidence type="ECO:0000313" key="2">
    <source>
        <dbReference type="EMBL" id="EIC21102.1"/>
    </source>
</evidence>
<dbReference type="Gene3D" id="3.90.1570.10">
    <property type="entry name" value="tt1808, chain A"/>
    <property type="match status" value="1"/>
</dbReference>
<dbReference type="Proteomes" id="UP000002964">
    <property type="component" value="Unassembled WGS sequence"/>
</dbReference>
<dbReference type="STRING" id="631362.Thi970DRAFT_04789"/>
<sequence length="204" mass="23131">MSRTPKGAYIRCLLGALMSFNAQQKPSLSVEDYLAGEPCSEIRHEYIDGQVYAMAGASRAHGLILNAFAFALTPAARLKNCQLFTSDMKVRLEIDGKTLFYYPDLLLSCDPEDRESDFCQLPCLIAEVLSESTERIDRREKLLAYQTLPSLLEYLLVAQDGERVEVYRRKNDWRAECYDNGDIWLDCLATAVPVAEIYLDLNRA</sequence>
<dbReference type="InterPro" id="IPR011335">
    <property type="entry name" value="Restrct_endonuc-II-like"/>
</dbReference>
<dbReference type="EMBL" id="JH603170">
    <property type="protein sequence ID" value="EIC21102.1"/>
    <property type="molecule type" value="Genomic_DNA"/>
</dbReference>
<proteinExistence type="predicted"/>
<dbReference type="PANTHER" id="PTHR36558">
    <property type="entry name" value="GLR1098 PROTEIN"/>
    <property type="match status" value="1"/>
</dbReference>
<dbReference type="Pfam" id="PF05685">
    <property type="entry name" value="Uma2"/>
    <property type="match status" value="1"/>
</dbReference>
<dbReference type="AlphaFoldDB" id="H8Z3V0"/>
<dbReference type="eggNOG" id="COG4636">
    <property type="taxonomic scope" value="Bacteria"/>
</dbReference>
<name>H8Z3V0_9GAMM</name>
<feature type="domain" description="Putative restriction endonuclease" evidence="1">
    <location>
        <begin position="31"/>
        <end position="184"/>
    </location>
</feature>
<organism evidence="2 3">
    <name type="scientific">Thiorhodovibrio frisius</name>
    <dbReference type="NCBI Taxonomy" id="631362"/>
    <lineage>
        <taxon>Bacteria</taxon>
        <taxon>Pseudomonadati</taxon>
        <taxon>Pseudomonadota</taxon>
        <taxon>Gammaproteobacteria</taxon>
        <taxon>Chromatiales</taxon>
        <taxon>Chromatiaceae</taxon>
        <taxon>Thiorhodovibrio</taxon>
    </lineage>
</organism>
<dbReference type="PANTHER" id="PTHR36558:SF1">
    <property type="entry name" value="RESTRICTION ENDONUCLEASE DOMAIN-CONTAINING PROTEIN-RELATED"/>
    <property type="match status" value="1"/>
</dbReference>
<gene>
    <name evidence="2" type="ORF">Thi970DRAFT_04789</name>
</gene>
<reference evidence="2 3" key="2">
    <citation type="submission" date="2011-11" db="EMBL/GenBank/DDBJ databases">
        <authorList>
            <consortium name="US DOE Joint Genome Institute"/>
            <person name="Lucas S."/>
            <person name="Han J."/>
            <person name="Lapidus A."/>
            <person name="Cheng J.-F."/>
            <person name="Goodwin L."/>
            <person name="Pitluck S."/>
            <person name="Peters L."/>
            <person name="Ovchinnikova G."/>
            <person name="Zhang X."/>
            <person name="Detter J.C."/>
            <person name="Han C."/>
            <person name="Tapia R."/>
            <person name="Land M."/>
            <person name="Hauser L."/>
            <person name="Kyrpides N."/>
            <person name="Ivanova N."/>
            <person name="Pagani I."/>
            <person name="Vogl K."/>
            <person name="Liu Z."/>
            <person name="Overmann J."/>
            <person name="Frigaard N.-U."/>
            <person name="Bryant D."/>
            <person name="Woyke T."/>
        </authorList>
    </citation>
    <scope>NUCLEOTIDE SEQUENCE [LARGE SCALE GENOMIC DNA]</scope>
    <source>
        <strain evidence="2 3">970</strain>
    </source>
</reference>
<dbReference type="CDD" id="cd06260">
    <property type="entry name" value="DUF820-like"/>
    <property type="match status" value="1"/>
</dbReference>
<evidence type="ECO:0000313" key="3">
    <source>
        <dbReference type="Proteomes" id="UP000002964"/>
    </source>
</evidence>
<dbReference type="InterPro" id="IPR008538">
    <property type="entry name" value="Uma2"/>
</dbReference>
<dbReference type="InterPro" id="IPR012296">
    <property type="entry name" value="Nuclease_put_TT1808"/>
</dbReference>
<dbReference type="SUPFAM" id="SSF52980">
    <property type="entry name" value="Restriction endonuclease-like"/>
    <property type="match status" value="1"/>
</dbReference>
<keyword evidence="3" id="KW-1185">Reference proteome</keyword>
<dbReference type="HOGENOM" id="CLU_076312_6_0_6"/>
<accession>H8Z3V0</accession>
<reference evidence="3" key="1">
    <citation type="submission" date="2011-06" db="EMBL/GenBank/DDBJ databases">
        <authorList>
            <consortium name="US DOE Joint Genome Institute (JGI-PGF)"/>
            <person name="Lucas S."/>
            <person name="Han J."/>
            <person name="Lapidus A."/>
            <person name="Cheng J.-F."/>
            <person name="Goodwin L."/>
            <person name="Pitluck S."/>
            <person name="Peters L."/>
            <person name="Land M.L."/>
            <person name="Hauser L."/>
            <person name="Vogl K."/>
            <person name="Liu Z."/>
            <person name="Overmann J."/>
            <person name="Frigaard N.-U."/>
            <person name="Bryant D.A."/>
            <person name="Woyke T.J."/>
        </authorList>
    </citation>
    <scope>NUCLEOTIDE SEQUENCE [LARGE SCALE GENOMIC DNA]</scope>
    <source>
        <strain evidence="3">970</strain>
    </source>
</reference>
<evidence type="ECO:0000259" key="1">
    <source>
        <dbReference type="Pfam" id="PF05685"/>
    </source>
</evidence>
<protein>
    <recommendedName>
        <fullName evidence="1">Putative restriction endonuclease domain-containing protein</fullName>
    </recommendedName>
</protein>